<dbReference type="InterPro" id="IPR002791">
    <property type="entry name" value="ARMT1-like_metal-bd"/>
</dbReference>
<dbReference type="PANTHER" id="PTHR12260:SF6">
    <property type="entry name" value="DAMAGE-CONTROL PHOSPHATASE ARMT1"/>
    <property type="match status" value="1"/>
</dbReference>
<feature type="domain" description="Damage-control phosphatase ARMT1-like metal-binding" evidence="8">
    <location>
        <begin position="23"/>
        <end position="415"/>
    </location>
</feature>
<evidence type="ECO:0000259" key="8">
    <source>
        <dbReference type="Pfam" id="PF01937"/>
    </source>
</evidence>
<dbReference type="GO" id="GO:0103026">
    <property type="term" value="F:fructose-1-phosphatase activity"/>
    <property type="evidence" value="ECO:0007669"/>
    <property type="project" value="RHEA"/>
</dbReference>
<name>A0A395T4G2_9HYPO</name>
<dbReference type="InterPro" id="IPR039763">
    <property type="entry name" value="ARMT1"/>
</dbReference>
<dbReference type="GO" id="GO:0097023">
    <property type="term" value="F:fructose 6-phosphate aldolase activity"/>
    <property type="evidence" value="ECO:0007669"/>
    <property type="project" value="RHEA"/>
</dbReference>
<sequence>MHAKSESVKSVWTSDEGTMAKETAQSRWPKLVQNMIDDVSSTSKNISPSRALDEIKLIQGKLETLQTEIIDDAELHRLDDDGSPDIAAYNQQLNDLGRLTWLNCPWLYGECYMYRRIQLMFSMSTAWKGYDIFKSQKDSSLIKSKTAVEDLAIKYIPVILSPDKLLKSIDDRKAKIVFLDMVSLALWGNAADLSLITDLGLMEVQSLHKKTAVDKKHEKIVDNDAPEAWEYLRKAQHTKPNRDIDVILDNAGFELFTDLIFVAYLIESGLATSVTLHAKCFPWFVSDVVPNDVDFLLKYLQSNGLVSLTSLIKRYIDRGLMRIEVHPFWTTAFTFHEMEDQAPELFRRLQDSHLTIWKGDLNYRKLTKDGLWPYTTPFKSALGCLGQGSQVKVLTLRTNKSDTCVGVETQEKVESLDREAPGRSWVRDGTHAVVSFSDGH</sequence>
<dbReference type="Proteomes" id="UP000266234">
    <property type="component" value="Unassembled WGS sequence"/>
</dbReference>
<keyword evidence="5 7" id="KW-0464">Manganese</keyword>
<comment type="cofactor">
    <cofactor evidence="7">
        <name>Mn(2+)</name>
        <dbReference type="ChEBI" id="CHEBI:29035"/>
    </cofactor>
    <cofactor evidence="7">
        <name>Ni(2+)</name>
        <dbReference type="ChEBI" id="CHEBI:49786"/>
    </cofactor>
</comment>
<evidence type="ECO:0000256" key="5">
    <source>
        <dbReference type="ARBA" id="ARBA00023211"/>
    </source>
</evidence>
<comment type="catalytic activity">
    <reaction evidence="1 7">
        <text>beta-D-fructose 1-phosphate + H2O = D-fructose + phosphate</text>
        <dbReference type="Rhea" id="RHEA:35603"/>
        <dbReference type="ChEBI" id="CHEBI:15377"/>
        <dbReference type="ChEBI" id="CHEBI:37721"/>
        <dbReference type="ChEBI" id="CHEBI:43474"/>
        <dbReference type="ChEBI" id="CHEBI:138881"/>
    </reaction>
</comment>
<comment type="domain">
    <text evidence="7">Subfamily III proteins have a conserved RTxK motif about 40-50 residues from the C-terminus; the threonine may be replaced by serine or cysteine.</text>
</comment>
<organism evidence="9 10">
    <name type="scientific">Fusarium longipes</name>
    <dbReference type="NCBI Taxonomy" id="694270"/>
    <lineage>
        <taxon>Eukaryota</taxon>
        <taxon>Fungi</taxon>
        <taxon>Dikarya</taxon>
        <taxon>Ascomycota</taxon>
        <taxon>Pezizomycotina</taxon>
        <taxon>Sordariomycetes</taxon>
        <taxon>Hypocreomycetidae</taxon>
        <taxon>Hypocreales</taxon>
        <taxon>Nectriaceae</taxon>
        <taxon>Fusarium</taxon>
    </lineage>
</organism>
<dbReference type="Gene3D" id="3.40.50.10880">
    <property type="entry name" value="Uncharacterised protein PF01937, DUF89, domain 3"/>
    <property type="match status" value="1"/>
</dbReference>
<gene>
    <name evidence="9" type="ORF">FLONG3_2462</name>
</gene>
<dbReference type="GO" id="GO:0046872">
    <property type="term" value="F:metal ion binding"/>
    <property type="evidence" value="ECO:0007669"/>
    <property type="project" value="UniProtKB-UniRule"/>
</dbReference>
<evidence type="ECO:0000313" key="10">
    <source>
        <dbReference type="Proteomes" id="UP000266234"/>
    </source>
</evidence>
<keyword evidence="10" id="KW-1185">Reference proteome</keyword>
<accession>A0A395T4G2</accession>
<dbReference type="STRING" id="694270.A0A395T4G2"/>
<evidence type="ECO:0000256" key="3">
    <source>
        <dbReference type="ARBA" id="ARBA00022723"/>
    </source>
</evidence>
<dbReference type="OrthoDB" id="541375at2759"/>
<dbReference type="SUPFAM" id="SSF111321">
    <property type="entry name" value="AF1104-like"/>
    <property type="match status" value="1"/>
</dbReference>
<reference evidence="9 10" key="1">
    <citation type="journal article" date="2018" name="PLoS Pathog.">
        <title>Evolution of structural diversity of trichothecenes, a family of toxins produced by plant pathogenic and entomopathogenic fungi.</title>
        <authorList>
            <person name="Proctor R.H."/>
            <person name="McCormick S.P."/>
            <person name="Kim H.S."/>
            <person name="Cardoza R.E."/>
            <person name="Stanley A.M."/>
            <person name="Lindo L."/>
            <person name="Kelly A."/>
            <person name="Brown D.W."/>
            <person name="Lee T."/>
            <person name="Vaughan M.M."/>
            <person name="Alexander N.J."/>
            <person name="Busman M."/>
            <person name="Gutierrez S."/>
        </authorList>
    </citation>
    <scope>NUCLEOTIDE SEQUENCE [LARGE SCALE GENOMIC DNA]</scope>
    <source>
        <strain evidence="9 10">NRRL 20695</strain>
    </source>
</reference>
<dbReference type="AlphaFoldDB" id="A0A395T4G2"/>
<dbReference type="GO" id="GO:0006974">
    <property type="term" value="P:DNA damage response"/>
    <property type="evidence" value="ECO:0007669"/>
    <property type="project" value="TreeGrafter"/>
</dbReference>
<protein>
    <recommendedName>
        <fullName evidence="7">Sugar phosphate phosphatase</fullName>
        <ecNumber evidence="7">3.1.3.-</ecNumber>
    </recommendedName>
</protein>
<dbReference type="Gene3D" id="1.20.930.60">
    <property type="match status" value="1"/>
</dbReference>
<dbReference type="EC" id="3.1.3.-" evidence="7"/>
<evidence type="ECO:0000256" key="7">
    <source>
        <dbReference type="RuleBase" id="RU367030"/>
    </source>
</evidence>
<dbReference type="InterPro" id="IPR036075">
    <property type="entry name" value="ARMT-1-like_metal-bd_sf"/>
</dbReference>
<comment type="similarity">
    <text evidence="2 7">Belongs to the damage-control phosphatase family. Sugar phosphate phosphatase III subfamily.</text>
</comment>
<proteinExistence type="inferred from homology"/>
<evidence type="ECO:0000256" key="2">
    <source>
        <dbReference type="ARBA" id="ARBA00009519"/>
    </source>
</evidence>
<keyword evidence="4 7" id="KW-0378">Hydrolase</keyword>
<comment type="catalytic activity">
    <reaction evidence="6 7">
        <text>beta-D-fructose 6-phosphate = dihydroxyacetone + D-glyceraldehyde 3-phosphate</text>
        <dbReference type="Rhea" id="RHEA:28002"/>
        <dbReference type="ChEBI" id="CHEBI:16016"/>
        <dbReference type="ChEBI" id="CHEBI:57634"/>
        <dbReference type="ChEBI" id="CHEBI:59776"/>
    </reaction>
</comment>
<dbReference type="PANTHER" id="PTHR12260">
    <property type="entry name" value="DAMAGE-CONTROL PHOSPHATASE ARMT1"/>
    <property type="match status" value="1"/>
</dbReference>
<dbReference type="Pfam" id="PF01937">
    <property type="entry name" value="ARMT1-like_dom"/>
    <property type="match status" value="1"/>
</dbReference>
<comment type="caution">
    <text evidence="9">The sequence shown here is derived from an EMBL/GenBank/DDBJ whole genome shotgun (WGS) entry which is preliminary data.</text>
</comment>
<evidence type="ECO:0000313" key="9">
    <source>
        <dbReference type="EMBL" id="RGP79407.1"/>
    </source>
</evidence>
<evidence type="ECO:0000256" key="4">
    <source>
        <dbReference type="ARBA" id="ARBA00022801"/>
    </source>
</evidence>
<evidence type="ECO:0000256" key="1">
    <source>
        <dbReference type="ARBA" id="ARBA00001326"/>
    </source>
</evidence>
<dbReference type="EMBL" id="PXOG01000047">
    <property type="protein sequence ID" value="RGP79407.1"/>
    <property type="molecule type" value="Genomic_DNA"/>
</dbReference>
<evidence type="ECO:0000256" key="6">
    <source>
        <dbReference type="ARBA" id="ARBA00048809"/>
    </source>
</evidence>
<comment type="function">
    <text evidence="7">Metal-dependent phosphatase that shows phosphatase activity against several substrates, including fructose-1-phosphate and fructose-6-phosphate. Its preference for fructose-1-phosphate, a strong glycating agent that causes DNA damage rather than a canonical yeast metabolite, suggests a damage-control function in hexose phosphate metabolism.</text>
</comment>
<keyword evidence="3 7" id="KW-0479">Metal-binding</keyword>
<dbReference type="GO" id="GO:0005634">
    <property type="term" value="C:nucleus"/>
    <property type="evidence" value="ECO:0007669"/>
    <property type="project" value="TreeGrafter"/>
</dbReference>